<organism evidence="1 2">
    <name type="scientific">Verticillium longisporum</name>
    <name type="common">Verticillium dahliae var. longisporum</name>
    <dbReference type="NCBI Taxonomy" id="100787"/>
    <lineage>
        <taxon>Eukaryota</taxon>
        <taxon>Fungi</taxon>
        <taxon>Dikarya</taxon>
        <taxon>Ascomycota</taxon>
        <taxon>Pezizomycotina</taxon>
        <taxon>Sordariomycetes</taxon>
        <taxon>Hypocreomycetidae</taxon>
        <taxon>Glomerellales</taxon>
        <taxon>Plectosphaerellaceae</taxon>
        <taxon>Verticillium</taxon>
    </lineage>
</organism>
<accession>A0A0G4MBA8</accession>
<dbReference type="AlphaFoldDB" id="A0A0G4MBA8"/>
<sequence>LSRQPQRCHLSVALCSGLVSGVPRLPPQRRPHQHRVAVVRRSLRPCPGGLLPGAK</sequence>
<protein>
    <submittedName>
        <fullName evidence="1">Uncharacterized protein</fullName>
    </submittedName>
</protein>
<dbReference type="Proteomes" id="UP000044602">
    <property type="component" value="Unassembled WGS sequence"/>
</dbReference>
<dbReference type="EMBL" id="CVQH01021788">
    <property type="protein sequence ID" value="CRK31563.1"/>
    <property type="molecule type" value="Genomic_DNA"/>
</dbReference>
<proteinExistence type="predicted"/>
<evidence type="ECO:0000313" key="1">
    <source>
        <dbReference type="EMBL" id="CRK31563.1"/>
    </source>
</evidence>
<reference evidence="1 2" key="1">
    <citation type="submission" date="2015-05" db="EMBL/GenBank/DDBJ databases">
        <authorList>
            <person name="Wang D.B."/>
            <person name="Wang M."/>
        </authorList>
    </citation>
    <scope>NUCLEOTIDE SEQUENCE [LARGE SCALE GENOMIC DNA]</scope>
    <source>
        <strain evidence="1">VL1</strain>
    </source>
</reference>
<keyword evidence="2" id="KW-1185">Reference proteome</keyword>
<evidence type="ECO:0000313" key="2">
    <source>
        <dbReference type="Proteomes" id="UP000044602"/>
    </source>
</evidence>
<feature type="non-terminal residue" evidence="1">
    <location>
        <position position="1"/>
    </location>
</feature>
<gene>
    <name evidence="1" type="ORF">BN1708_018763</name>
</gene>
<name>A0A0G4MBA8_VERLO</name>